<evidence type="ECO:0000256" key="3">
    <source>
        <dbReference type="ARBA" id="ARBA00012438"/>
    </source>
</evidence>
<dbReference type="InterPro" id="IPR036097">
    <property type="entry name" value="HisK_dim/P_sf"/>
</dbReference>
<dbReference type="InterPro" id="IPR013656">
    <property type="entry name" value="PAS_4"/>
</dbReference>
<organism evidence="11 12">
    <name type="scientific">Usitatibacter palustris</name>
    <dbReference type="NCBI Taxonomy" id="2732487"/>
    <lineage>
        <taxon>Bacteria</taxon>
        <taxon>Pseudomonadati</taxon>
        <taxon>Pseudomonadota</taxon>
        <taxon>Betaproteobacteria</taxon>
        <taxon>Nitrosomonadales</taxon>
        <taxon>Usitatibacteraceae</taxon>
        <taxon>Usitatibacter</taxon>
    </lineage>
</organism>
<dbReference type="InterPro" id="IPR004358">
    <property type="entry name" value="Sig_transdc_His_kin-like_C"/>
</dbReference>
<feature type="domain" description="PAC" evidence="10">
    <location>
        <begin position="100"/>
        <end position="152"/>
    </location>
</feature>
<dbReference type="InterPro" id="IPR029016">
    <property type="entry name" value="GAF-like_dom_sf"/>
</dbReference>
<dbReference type="InParanoid" id="A0A6M4H325"/>
<dbReference type="Pfam" id="PF08448">
    <property type="entry name" value="PAS_4"/>
    <property type="match status" value="2"/>
</dbReference>
<evidence type="ECO:0000259" key="8">
    <source>
        <dbReference type="PROSITE" id="PS50109"/>
    </source>
</evidence>
<dbReference type="SMART" id="SM00387">
    <property type="entry name" value="HATPase_c"/>
    <property type="match status" value="1"/>
</dbReference>
<dbReference type="Pfam" id="PF13185">
    <property type="entry name" value="GAF_2"/>
    <property type="match status" value="1"/>
</dbReference>
<dbReference type="PANTHER" id="PTHR43304">
    <property type="entry name" value="PHYTOCHROME-LIKE PROTEIN CPH1"/>
    <property type="match status" value="1"/>
</dbReference>
<dbReference type="InterPro" id="IPR005467">
    <property type="entry name" value="His_kinase_dom"/>
</dbReference>
<dbReference type="InterPro" id="IPR003594">
    <property type="entry name" value="HATPase_dom"/>
</dbReference>
<evidence type="ECO:0000256" key="5">
    <source>
        <dbReference type="ARBA" id="ARBA00022679"/>
    </source>
</evidence>
<feature type="coiled-coil region" evidence="7">
    <location>
        <begin position="443"/>
        <end position="470"/>
    </location>
</feature>
<dbReference type="PRINTS" id="PR00344">
    <property type="entry name" value="BCTRLSENSOR"/>
</dbReference>
<feature type="domain" description="Histidine kinase" evidence="8">
    <location>
        <begin position="473"/>
        <end position="686"/>
    </location>
</feature>
<comment type="catalytic activity">
    <reaction evidence="1">
        <text>ATP + protein L-histidine = ADP + protein N-phospho-L-histidine.</text>
        <dbReference type="EC" id="2.7.13.3"/>
    </reaction>
</comment>
<keyword evidence="4" id="KW-0597">Phosphoprotein</keyword>
<dbReference type="InterPro" id="IPR052162">
    <property type="entry name" value="Sensor_kinase/Photoreceptor"/>
</dbReference>
<feature type="domain" description="PAC" evidence="10">
    <location>
        <begin position="396"/>
        <end position="448"/>
    </location>
</feature>
<dbReference type="InterPro" id="IPR036890">
    <property type="entry name" value="HATPase_C_sf"/>
</dbReference>
<dbReference type="Proteomes" id="UP000503096">
    <property type="component" value="Chromosome"/>
</dbReference>
<dbReference type="SUPFAM" id="SSF55781">
    <property type="entry name" value="GAF domain-like"/>
    <property type="match status" value="1"/>
</dbReference>
<dbReference type="InterPro" id="IPR000700">
    <property type="entry name" value="PAS-assoc_C"/>
</dbReference>
<dbReference type="Pfam" id="PF00512">
    <property type="entry name" value="HisKA"/>
    <property type="match status" value="1"/>
</dbReference>
<dbReference type="EMBL" id="CP053073">
    <property type="protein sequence ID" value="QJR13981.1"/>
    <property type="molecule type" value="Genomic_DNA"/>
</dbReference>
<dbReference type="Pfam" id="PF02518">
    <property type="entry name" value="HATPase_c"/>
    <property type="match status" value="1"/>
</dbReference>
<keyword evidence="7" id="KW-0175">Coiled coil</keyword>
<evidence type="ECO:0000313" key="12">
    <source>
        <dbReference type="Proteomes" id="UP000503096"/>
    </source>
</evidence>
<evidence type="ECO:0000256" key="4">
    <source>
        <dbReference type="ARBA" id="ARBA00022553"/>
    </source>
</evidence>
<dbReference type="CDD" id="cd00130">
    <property type="entry name" value="PAS"/>
    <property type="match status" value="2"/>
</dbReference>
<dbReference type="EC" id="2.7.13.3" evidence="3"/>
<keyword evidence="5 11" id="KW-0808">Transferase</keyword>
<dbReference type="SUPFAM" id="SSF55785">
    <property type="entry name" value="PYP-like sensor domain (PAS domain)"/>
    <property type="match status" value="2"/>
</dbReference>
<name>A0A6M4H325_9PROT</name>
<dbReference type="SMART" id="SM00065">
    <property type="entry name" value="GAF"/>
    <property type="match status" value="1"/>
</dbReference>
<dbReference type="PANTHER" id="PTHR43304:SF1">
    <property type="entry name" value="PAC DOMAIN-CONTAINING PROTEIN"/>
    <property type="match status" value="1"/>
</dbReference>
<dbReference type="InterPro" id="IPR000014">
    <property type="entry name" value="PAS"/>
</dbReference>
<reference evidence="11 12" key="1">
    <citation type="submission" date="2020-04" db="EMBL/GenBank/DDBJ databases">
        <title>Usitatibacter rugosus gen. nov., sp. nov. and Usitatibacter palustris sp. nov., novel members of Usitatibacteraceae fam. nov. within the order Nitrosomonadales isolated from soil.</title>
        <authorList>
            <person name="Huber K.J."/>
            <person name="Neumann-Schaal M."/>
            <person name="Geppert A."/>
            <person name="Luckner M."/>
            <person name="Wanner G."/>
            <person name="Overmann J."/>
        </authorList>
    </citation>
    <scope>NUCLEOTIDE SEQUENCE [LARGE SCALE GENOMIC DNA]</scope>
    <source>
        <strain evidence="11 12">Swamp67</strain>
    </source>
</reference>
<dbReference type="KEGG" id="upl:DSM104440_00773"/>
<dbReference type="Gene3D" id="3.30.565.10">
    <property type="entry name" value="Histidine kinase-like ATPase, C-terminal domain"/>
    <property type="match status" value="1"/>
</dbReference>
<dbReference type="CDD" id="cd00082">
    <property type="entry name" value="HisKA"/>
    <property type="match status" value="1"/>
</dbReference>
<dbReference type="PROSITE" id="PS50113">
    <property type="entry name" value="PAC"/>
    <property type="match status" value="2"/>
</dbReference>
<accession>A0A6M4H325</accession>
<proteinExistence type="predicted"/>
<dbReference type="NCBIfam" id="TIGR00229">
    <property type="entry name" value="sensory_box"/>
    <property type="match status" value="2"/>
</dbReference>
<keyword evidence="12" id="KW-1185">Reference proteome</keyword>
<evidence type="ECO:0000259" key="10">
    <source>
        <dbReference type="PROSITE" id="PS50113"/>
    </source>
</evidence>
<dbReference type="GO" id="GO:0000155">
    <property type="term" value="F:phosphorelay sensor kinase activity"/>
    <property type="evidence" value="ECO:0007669"/>
    <property type="project" value="InterPro"/>
</dbReference>
<dbReference type="Gene3D" id="3.30.450.40">
    <property type="match status" value="1"/>
</dbReference>
<comment type="subcellular location">
    <subcellularLocation>
        <location evidence="2">Cell inner membrane</location>
        <topology evidence="2">Multi-pass membrane protein</topology>
    </subcellularLocation>
</comment>
<dbReference type="InterPro" id="IPR003018">
    <property type="entry name" value="GAF"/>
</dbReference>
<dbReference type="PROSITE" id="PS50112">
    <property type="entry name" value="PAS"/>
    <property type="match status" value="1"/>
</dbReference>
<dbReference type="InterPro" id="IPR001610">
    <property type="entry name" value="PAC"/>
</dbReference>
<evidence type="ECO:0000256" key="7">
    <source>
        <dbReference type="SAM" id="Coils"/>
    </source>
</evidence>
<feature type="domain" description="PAS" evidence="9">
    <location>
        <begin position="322"/>
        <end position="368"/>
    </location>
</feature>
<protein>
    <recommendedName>
        <fullName evidence="3">histidine kinase</fullName>
        <ecNumber evidence="3">2.7.13.3</ecNumber>
    </recommendedName>
</protein>
<dbReference type="Gene3D" id="1.10.287.130">
    <property type="match status" value="1"/>
</dbReference>
<dbReference type="SUPFAM" id="SSF55874">
    <property type="entry name" value="ATPase domain of HSP90 chaperone/DNA topoisomerase II/histidine kinase"/>
    <property type="match status" value="1"/>
</dbReference>
<dbReference type="GO" id="GO:0005886">
    <property type="term" value="C:plasma membrane"/>
    <property type="evidence" value="ECO:0007669"/>
    <property type="project" value="UniProtKB-SubCell"/>
</dbReference>
<keyword evidence="6 11" id="KW-0418">Kinase</keyword>
<dbReference type="PROSITE" id="PS50109">
    <property type="entry name" value="HIS_KIN"/>
    <property type="match status" value="1"/>
</dbReference>
<evidence type="ECO:0000256" key="6">
    <source>
        <dbReference type="ARBA" id="ARBA00022777"/>
    </source>
</evidence>
<dbReference type="SMART" id="SM00091">
    <property type="entry name" value="PAS"/>
    <property type="match status" value="2"/>
</dbReference>
<dbReference type="InterPro" id="IPR035965">
    <property type="entry name" value="PAS-like_dom_sf"/>
</dbReference>
<dbReference type="InterPro" id="IPR003661">
    <property type="entry name" value="HisK_dim/P_dom"/>
</dbReference>
<dbReference type="SUPFAM" id="SSF47384">
    <property type="entry name" value="Homodimeric domain of signal transducing histidine kinase"/>
    <property type="match status" value="1"/>
</dbReference>
<dbReference type="Gene3D" id="3.30.450.20">
    <property type="entry name" value="PAS domain"/>
    <property type="match status" value="2"/>
</dbReference>
<dbReference type="AlphaFoldDB" id="A0A6M4H325"/>
<dbReference type="SMART" id="SM00086">
    <property type="entry name" value="PAC"/>
    <property type="match status" value="2"/>
</dbReference>
<evidence type="ECO:0000259" key="9">
    <source>
        <dbReference type="PROSITE" id="PS50112"/>
    </source>
</evidence>
<evidence type="ECO:0000256" key="2">
    <source>
        <dbReference type="ARBA" id="ARBA00004429"/>
    </source>
</evidence>
<gene>
    <name evidence="11" type="primary">sasA_3</name>
    <name evidence="11" type="ORF">DSM104440_00773</name>
</gene>
<sequence>MQGAEGDARSVLAVLGGQGVASPEQLRVAQALIEVLPIPVFIKSRDGRYLGVNKAWEEFFEIERQSILGATVGALYPQAPATAARHQAMDEALWAMPGSQMYEIPVTTHSGTVRHTLYYKATFARADGSIAGLIGTIVDITERKQAEQREAIESAVARELGSGDPLHEAIRGIIQVMCERLDWVCGSRWSLDESDNTLHCIESWSVSDPRIEAFLAESSKATFTPGKSGLIRRVLATGQPVWIADVTLKQDFQRADLAAHAGLRGAFALPVLMEDRVLGAIEFYSRDAREPDRWLLQLAASIGREIGLLMARRTAEAALRESEARFRSLTDLSSDWYWEQDENLRYTAVSRGVYESFGLLPEDLIGKQRWDAEIVGISAEDWAKHRAVLDARERFQDLEYGRKDAAGRIHFMSTSGHPVFDENGKFKGYRGIGKDITERKLQEQALRDAHDELEMKARELARSNDELQQFAYVASHDLQEPLRMVSSYTQLIVRRYGDKLDGDAKEFMDFIVDGAARMKQLIEDLLAYSRVGTRGRDFLPIDSGAALKKALGNVRAAQEASGAVVTNDRMPTVHADGAQLAQLFQNLLGNAMKFRAAEPPRIHIAVEEREEVWVFTVTDNGIGLDPQYADRIFMMFQRLHNKAEYPGTGIGLAICKKIVDRHGGRIWVESQPGKGSTFGFTLPRLDGGSHS</sequence>
<dbReference type="SMART" id="SM00388">
    <property type="entry name" value="HisKA"/>
    <property type="match status" value="1"/>
</dbReference>
<evidence type="ECO:0000313" key="11">
    <source>
        <dbReference type="EMBL" id="QJR13981.1"/>
    </source>
</evidence>
<evidence type="ECO:0000256" key="1">
    <source>
        <dbReference type="ARBA" id="ARBA00000085"/>
    </source>
</evidence>
<dbReference type="FunFam" id="3.30.565.10:FF:000006">
    <property type="entry name" value="Sensor histidine kinase WalK"/>
    <property type="match status" value="1"/>
</dbReference>